<dbReference type="AlphaFoldDB" id="A0A2S5TH75"/>
<gene>
    <name evidence="4" type="ORF">C3942_09890</name>
</gene>
<keyword evidence="2" id="KW-0560">Oxidoreductase</keyword>
<dbReference type="RefSeq" id="WP_104230217.1">
    <property type="nucleotide sequence ID" value="NZ_PSNW01000004.1"/>
</dbReference>
<dbReference type="PANTHER" id="PTHR10204">
    <property type="entry name" value="NAD P H OXIDOREDUCTASE-RELATED"/>
    <property type="match status" value="1"/>
</dbReference>
<evidence type="ECO:0000256" key="1">
    <source>
        <dbReference type="ARBA" id="ARBA00006252"/>
    </source>
</evidence>
<sequence length="196" mass="21862">MSAGPRRVLVIQGHPDLSEPHFCHALAQRYAEAAREAGHAVRLLEVARLELPPLRSRKEWTDALPGAALKQAQEDVNWAQHLVIVYPLWLGCMPALLKAFFEQLARPGFAVPAGPARLDAGLLRGRSARIVVTMGMPGWFYRWYFGAHSLKCLKRNILQFVGIRPVRSSVIGQVEGGAERRRLWLEKMAALGRRAG</sequence>
<dbReference type="GO" id="GO:0003955">
    <property type="term" value="F:NAD(P)H dehydrogenase (quinone) activity"/>
    <property type="evidence" value="ECO:0007669"/>
    <property type="project" value="TreeGrafter"/>
</dbReference>
<proteinExistence type="inferred from homology"/>
<comment type="similarity">
    <text evidence="1">Belongs to the NAD(P)H dehydrogenase (quinone) family.</text>
</comment>
<protein>
    <submittedName>
        <fullName evidence="4">Dehydrogenase</fullName>
    </submittedName>
</protein>
<dbReference type="InterPro" id="IPR003680">
    <property type="entry name" value="Flavodoxin_fold"/>
</dbReference>
<dbReference type="GO" id="GO:0005829">
    <property type="term" value="C:cytosol"/>
    <property type="evidence" value="ECO:0007669"/>
    <property type="project" value="TreeGrafter"/>
</dbReference>
<evidence type="ECO:0000256" key="2">
    <source>
        <dbReference type="ARBA" id="ARBA00023002"/>
    </source>
</evidence>
<reference evidence="4 5" key="1">
    <citation type="submission" date="2018-02" db="EMBL/GenBank/DDBJ databases">
        <title>Genome sequencing of Solimonas sp. HR-BB.</title>
        <authorList>
            <person name="Lee Y."/>
            <person name="Jeon C.O."/>
        </authorList>
    </citation>
    <scope>NUCLEOTIDE SEQUENCE [LARGE SCALE GENOMIC DNA]</scope>
    <source>
        <strain evidence="4 5">HR-BB</strain>
    </source>
</reference>
<evidence type="ECO:0000313" key="4">
    <source>
        <dbReference type="EMBL" id="PPE74329.1"/>
    </source>
</evidence>
<dbReference type="Proteomes" id="UP000238220">
    <property type="component" value="Unassembled WGS sequence"/>
</dbReference>
<dbReference type="Pfam" id="PF02525">
    <property type="entry name" value="Flavodoxin_2"/>
    <property type="match status" value="1"/>
</dbReference>
<dbReference type="InterPro" id="IPR051545">
    <property type="entry name" value="NAD(P)H_dehydrogenase_qn"/>
</dbReference>
<dbReference type="SUPFAM" id="SSF52218">
    <property type="entry name" value="Flavoproteins"/>
    <property type="match status" value="1"/>
</dbReference>
<organism evidence="4 5">
    <name type="scientific">Solimonas fluminis</name>
    <dbReference type="NCBI Taxonomy" id="2086571"/>
    <lineage>
        <taxon>Bacteria</taxon>
        <taxon>Pseudomonadati</taxon>
        <taxon>Pseudomonadota</taxon>
        <taxon>Gammaproteobacteria</taxon>
        <taxon>Nevskiales</taxon>
        <taxon>Nevskiaceae</taxon>
        <taxon>Solimonas</taxon>
    </lineage>
</organism>
<dbReference type="EMBL" id="PSNW01000004">
    <property type="protein sequence ID" value="PPE74329.1"/>
    <property type="molecule type" value="Genomic_DNA"/>
</dbReference>
<dbReference type="Gene3D" id="3.40.50.360">
    <property type="match status" value="1"/>
</dbReference>
<evidence type="ECO:0000259" key="3">
    <source>
        <dbReference type="Pfam" id="PF02525"/>
    </source>
</evidence>
<evidence type="ECO:0000313" key="5">
    <source>
        <dbReference type="Proteomes" id="UP000238220"/>
    </source>
</evidence>
<name>A0A2S5TH75_9GAMM</name>
<feature type="domain" description="Flavodoxin-like fold" evidence="3">
    <location>
        <begin position="7"/>
        <end position="180"/>
    </location>
</feature>
<dbReference type="PANTHER" id="PTHR10204:SF34">
    <property type="entry name" value="NAD(P)H DEHYDROGENASE [QUINONE] 1 ISOFORM 1"/>
    <property type="match status" value="1"/>
</dbReference>
<keyword evidence="5" id="KW-1185">Reference proteome</keyword>
<accession>A0A2S5TH75</accession>
<comment type="caution">
    <text evidence="4">The sequence shown here is derived from an EMBL/GenBank/DDBJ whole genome shotgun (WGS) entry which is preliminary data.</text>
</comment>
<dbReference type="OrthoDB" id="9798454at2"/>
<dbReference type="InterPro" id="IPR029039">
    <property type="entry name" value="Flavoprotein-like_sf"/>
</dbReference>